<evidence type="ECO:0000313" key="1">
    <source>
        <dbReference type="EMBL" id="KZE34187.1"/>
    </source>
</evidence>
<dbReference type="AlphaFoldDB" id="A0A163D9G6"/>
<evidence type="ECO:0000313" key="2">
    <source>
        <dbReference type="Proteomes" id="UP000076625"/>
    </source>
</evidence>
<dbReference type="RefSeq" id="WP_066610350.1">
    <property type="nucleotide sequence ID" value="NZ_LQQU01000009.1"/>
</dbReference>
<dbReference type="Gene3D" id="3.10.450.40">
    <property type="match status" value="1"/>
</dbReference>
<reference evidence="2" key="1">
    <citation type="submission" date="2016-01" db="EMBL/GenBank/DDBJ databases">
        <title>Draft genome of Chromobacterium sp. F49.</title>
        <authorList>
            <person name="Hong K.W."/>
        </authorList>
    </citation>
    <scope>NUCLEOTIDE SEQUENCE [LARGE SCALE GENOMIC DNA]</scope>
    <source>
        <strain evidence="2">CN10</strain>
    </source>
</reference>
<accession>A0A163D9G6</accession>
<protein>
    <recommendedName>
        <fullName evidence="3">Phage GP46 family protein</fullName>
    </recommendedName>
</protein>
<dbReference type="InterPro" id="IPR010877">
    <property type="entry name" value="Phage_Mu_Gp46"/>
</dbReference>
<proteinExistence type="predicted"/>
<name>A0A163D9G6_9NEIS</name>
<sequence>MDALLDPQTGDYAGSRTDTLANAVYLRLMTPLGGWWADPTLGSRLHELQREKNVARVDLLARQYAEQALAPLLDDGRATRIAVSTSRQPSLGESPIRTQTGWLELHIEVEDASGRVQRFQHPVRVA</sequence>
<keyword evidence="2" id="KW-1185">Reference proteome</keyword>
<dbReference type="OrthoDB" id="6689897at2"/>
<dbReference type="Proteomes" id="UP000076625">
    <property type="component" value="Unassembled WGS sequence"/>
</dbReference>
<gene>
    <name evidence="1" type="ORF">AVW16_06850</name>
</gene>
<dbReference type="SUPFAM" id="SSF160719">
    <property type="entry name" value="gpW/gp25-like"/>
    <property type="match status" value="1"/>
</dbReference>
<dbReference type="Pfam" id="PF07409">
    <property type="entry name" value="GP46"/>
    <property type="match status" value="1"/>
</dbReference>
<dbReference type="EMBL" id="LQQU01000009">
    <property type="protein sequence ID" value="KZE34187.1"/>
    <property type="molecule type" value="Genomic_DNA"/>
</dbReference>
<dbReference type="STRING" id="1452487.AVW16_06850"/>
<comment type="caution">
    <text evidence="1">The sequence shown here is derived from an EMBL/GenBank/DDBJ whole genome shotgun (WGS) entry which is preliminary data.</text>
</comment>
<evidence type="ECO:0008006" key="3">
    <source>
        <dbReference type="Google" id="ProtNLM"/>
    </source>
</evidence>
<organism evidence="1 2">
    <name type="scientific">Crenobacter luteus</name>
    <dbReference type="NCBI Taxonomy" id="1452487"/>
    <lineage>
        <taxon>Bacteria</taxon>
        <taxon>Pseudomonadati</taxon>
        <taxon>Pseudomonadota</taxon>
        <taxon>Betaproteobacteria</taxon>
        <taxon>Neisseriales</taxon>
        <taxon>Neisseriaceae</taxon>
        <taxon>Crenobacter</taxon>
    </lineage>
</organism>